<dbReference type="EMBL" id="CP022132">
    <property type="protein sequence ID" value="ASG68769.1"/>
    <property type="molecule type" value="Genomic_DNA"/>
</dbReference>
<evidence type="ECO:0008006" key="3">
    <source>
        <dbReference type="Google" id="ProtNLM"/>
    </source>
</evidence>
<sequence>MSKIAKPFYTKYYECATLYFYTDEDLRFDLVITCPHADLGSNFTEFDYPAIKQLVKLEKKDFDDFLSIEYDFGTYSLSHAIAQKLYSEYSLYTLIMEPTFPRSILDAGRLYPNCIRNIIDYDQHPKLKNSLVKLYDEYMQKLCHVVAVAKNYNAISIDLHTMSSYSPNVIQERYSEAIIETPETLDDYIDLYRKAHMEGEKRITELFTGDARNGIFASKELLGSLSCELEAMGIDIQYDKPYILAEHLVAHYLVCELETVCIDIPKDLLSKITTADNEKYDIANLEVDQKKLISMAEAFAKAIAGTCKQKQLKGA</sequence>
<dbReference type="RefSeq" id="WP_088773235.1">
    <property type="nucleotide sequence ID" value="NZ_AP023082.1"/>
</dbReference>
<proteinExistence type="predicted"/>
<evidence type="ECO:0000313" key="2">
    <source>
        <dbReference type="Proteomes" id="UP000249910"/>
    </source>
</evidence>
<dbReference type="Proteomes" id="UP000249910">
    <property type="component" value="Chromosome"/>
</dbReference>
<organism evidence="1 2">
    <name type="scientific">Francisella halioticida</name>
    <dbReference type="NCBI Taxonomy" id="549298"/>
    <lineage>
        <taxon>Bacteria</taxon>
        <taxon>Pseudomonadati</taxon>
        <taxon>Pseudomonadota</taxon>
        <taxon>Gammaproteobacteria</taxon>
        <taxon>Thiotrichales</taxon>
        <taxon>Francisellaceae</taxon>
        <taxon>Francisella</taxon>
    </lineage>
</organism>
<name>A0ABM6M1Y5_9GAMM</name>
<evidence type="ECO:0000313" key="1">
    <source>
        <dbReference type="EMBL" id="ASG68769.1"/>
    </source>
</evidence>
<keyword evidence="2" id="KW-1185">Reference proteome</keyword>
<protein>
    <recommendedName>
        <fullName evidence="3">N-formylglutamate amidohydrolase</fullName>
    </recommendedName>
</protein>
<accession>A0ABM6M1Y5</accession>
<gene>
    <name evidence="1" type="ORF">CDV26_10600</name>
</gene>
<dbReference type="Gene3D" id="3.40.630.40">
    <property type="entry name" value="Zn-dependent exopeptidases"/>
    <property type="match status" value="1"/>
</dbReference>
<reference evidence="1 2" key="1">
    <citation type="submission" date="2017-06" db="EMBL/GenBank/DDBJ databases">
        <title>Complete genome of Francisella halioticida.</title>
        <authorList>
            <person name="Sjodin A."/>
        </authorList>
    </citation>
    <scope>NUCLEOTIDE SEQUENCE [LARGE SCALE GENOMIC DNA]</scope>
    <source>
        <strain evidence="1 2">DSM 23729</strain>
    </source>
</reference>